<evidence type="ECO:0000313" key="2">
    <source>
        <dbReference type="Proteomes" id="UP000186074"/>
    </source>
</evidence>
<dbReference type="RefSeq" id="WP_076083323.1">
    <property type="nucleotide sequence ID" value="NZ_CP019070.1"/>
</dbReference>
<dbReference type="KEGG" id="alp:LPB137_01285"/>
<gene>
    <name evidence="1" type="ORF">LPB137_01285</name>
</gene>
<accession>A0A1P8KJ50</accession>
<evidence type="ECO:0000313" key="1">
    <source>
        <dbReference type="EMBL" id="APW64564.1"/>
    </source>
</evidence>
<dbReference type="OrthoDB" id="5343502at2"/>
<dbReference type="STRING" id="1850254.LPB137_01285"/>
<dbReference type="AlphaFoldDB" id="A0A1P8KJ50"/>
<keyword evidence="2" id="KW-1185">Reference proteome</keyword>
<name>A0A1P8KJ50_9BACT</name>
<reference evidence="1 2" key="1">
    <citation type="submission" date="2017-01" db="EMBL/GenBank/DDBJ databases">
        <title>Genome sequencing of Arcobacter sp. LPB0137.</title>
        <authorList>
            <person name="Lee G.-W."/>
            <person name="Yi H."/>
        </authorList>
    </citation>
    <scope>NUCLEOTIDE SEQUENCE [LARGE SCALE GENOMIC DNA]</scope>
    <source>
        <strain evidence="1 2">LPB0137</strain>
    </source>
</reference>
<dbReference type="EMBL" id="CP019070">
    <property type="protein sequence ID" value="APW64564.1"/>
    <property type="molecule type" value="Genomic_DNA"/>
</dbReference>
<dbReference type="Proteomes" id="UP000186074">
    <property type="component" value="Chromosome"/>
</dbReference>
<protein>
    <submittedName>
        <fullName evidence="1">Uncharacterized protein</fullName>
    </submittedName>
</protein>
<proteinExistence type="predicted"/>
<sequence>MSLVSNKNKKVFLCTNTKIATIEKVDIILSPEFYWVRIFDIPVKNIMQARHVLPTLFEDILENITNLSYQVIKLEENKYLCFAYINKKIYDVIKQSGISLSLVNGVYFAQNECKKFTQFNSDGKSFMYSEDGILIKVPKLITSNSIDLSEKIDSIELSSNKVNIKLYNNLLTSKQIYSILFVLISISILNIYKIIDYKKEVEIIDKKIEKIKIESNLPKSLLQTKAILKSNSKKLENEISKRDFLEYILVKNKIKIKTINLKAENLSLILENSNKKDIEDYISKKYKILSSNINGKDLNIRIKL</sequence>
<organism evidence="1 2">
    <name type="scientific">Poseidonibacter parvus</name>
    <dbReference type="NCBI Taxonomy" id="1850254"/>
    <lineage>
        <taxon>Bacteria</taxon>
        <taxon>Pseudomonadati</taxon>
        <taxon>Campylobacterota</taxon>
        <taxon>Epsilonproteobacteria</taxon>
        <taxon>Campylobacterales</taxon>
        <taxon>Arcobacteraceae</taxon>
        <taxon>Poseidonibacter</taxon>
    </lineage>
</organism>